<accession>A0A0F7VLB0</accession>
<dbReference type="Proteomes" id="UP000035016">
    <property type="component" value="Plasmid pSLE2"/>
</dbReference>
<name>A0A0F7VLB0_STRLW</name>
<reference evidence="2" key="1">
    <citation type="submission" date="2015-02" db="EMBL/GenBank/DDBJ databases">
        <authorList>
            <person name="Gomez-Escribano P.J."/>
        </authorList>
    </citation>
    <scope>NUCLEOTIDE SEQUENCE [LARGE SCALE GENOMIC DNA]</scope>
    <source>
        <strain evidence="2">C34 (DSM 42122 / NRRL B-24963)</strain>
        <plasmid evidence="2">pSLE2</plasmid>
    </source>
</reference>
<organism evidence="1 2">
    <name type="scientific">Streptomyces leeuwenhoekii</name>
    <dbReference type="NCBI Taxonomy" id="1437453"/>
    <lineage>
        <taxon>Bacteria</taxon>
        <taxon>Bacillati</taxon>
        <taxon>Actinomycetota</taxon>
        <taxon>Actinomycetes</taxon>
        <taxon>Kitasatosporales</taxon>
        <taxon>Streptomycetaceae</taxon>
        <taxon>Streptomyces</taxon>
    </lineage>
</organism>
<gene>
    <name evidence="1" type="primary">sle2_119</name>
</gene>
<evidence type="ECO:0008006" key="3">
    <source>
        <dbReference type="Google" id="ProtNLM"/>
    </source>
</evidence>
<dbReference type="EMBL" id="LN831789">
    <property type="protein sequence ID" value="CQR59420.1"/>
    <property type="molecule type" value="Genomic_DNA"/>
</dbReference>
<dbReference type="AlphaFoldDB" id="A0A0F7VLB0"/>
<evidence type="ECO:0000313" key="1">
    <source>
        <dbReference type="EMBL" id="CQR59420.1"/>
    </source>
</evidence>
<geneLocation type="plasmid" evidence="1 2">
    <name>pSLE2</name>
</geneLocation>
<keyword evidence="1" id="KW-0614">Plasmid</keyword>
<sequence length="154" mass="16758">MQISRVNADNFSVYGVRKVSRQLHREGRPVARCAVARMRPRPPVHRLDSEHLPVLVDERYESLNGRSSSAAETEAALRISLARLSSAFLGLQPLDLRGLLGRHPGTLAGVDRGHAVPRPHRLGGTDAQLHGIVPPSSMDACRASTSRGSESLFI</sequence>
<protein>
    <recommendedName>
        <fullName evidence="3">HTH-like domain-containing protein</fullName>
    </recommendedName>
</protein>
<proteinExistence type="predicted"/>
<evidence type="ECO:0000313" key="2">
    <source>
        <dbReference type="Proteomes" id="UP000035016"/>
    </source>
</evidence>
<dbReference type="KEGG" id="sle:sle2_119"/>